<gene>
    <name evidence="2" type="ORF">ACFFIC_23330</name>
</gene>
<dbReference type="Gene3D" id="3.40.30.10">
    <property type="entry name" value="Glutaredoxin"/>
    <property type="match status" value="1"/>
</dbReference>
<protein>
    <submittedName>
        <fullName evidence="2">Glutathione S-transferase family protein</fullName>
    </submittedName>
</protein>
<evidence type="ECO:0000259" key="1">
    <source>
        <dbReference type="PROSITE" id="PS50404"/>
    </source>
</evidence>
<dbReference type="Pfam" id="PF13409">
    <property type="entry name" value="GST_N_2"/>
    <property type="match status" value="1"/>
</dbReference>
<dbReference type="RefSeq" id="WP_377054874.1">
    <property type="nucleotide sequence ID" value="NZ_JBHLVZ010000084.1"/>
</dbReference>
<proteinExistence type="predicted"/>
<organism evidence="2 3">
    <name type="scientific">Muricoccus vinaceus</name>
    <dbReference type="NCBI Taxonomy" id="424704"/>
    <lineage>
        <taxon>Bacteria</taxon>
        <taxon>Pseudomonadati</taxon>
        <taxon>Pseudomonadota</taxon>
        <taxon>Alphaproteobacteria</taxon>
        <taxon>Acetobacterales</taxon>
        <taxon>Roseomonadaceae</taxon>
        <taxon>Muricoccus</taxon>
    </lineage>
</organism>
<dbReference type="EMBL" id="JBHLVZ010000084">
    <property type="protein sequence ID" value="MFC0388449.1"/>
    <property type="molecule type" value="Genomic_DNA"/>
</dbReference>
<comment type="caution">
    <text evidence="2">The sequence shown here is derived from an EMBL/GenBank/DDBJ whole genome shotgun (WGS) entry which is preliminary data.</text>
</comment>
<dbReference type="InterPro" id="IPR036249">
    <property type="entry name" value="Thioredoxin-like_sf"/>
</dbReference>
<dbReference type="InterPro" id="IPR050983">
    <property type="entry name" value="GST_Omega/HSP26"/>
</dbReference>
<dbReference type="InterPro" id="IPR004045">
    <property type="entry name" value="Glutathione_S-Trfase_N"/>
</dbReference>
<dbReference type="CDD" id="cd03205">
    <property type="entry name" value="GST_C_6"/>
    <property type="match status" value="1"/>
</dbReference>
<reference evidence="2 3" key="1">
    <citation type="submission" date="2024-09" db="EMBL/GenBank/DDBJ databases">
        <authorList>
            <person name="Sun Q."/>
            <person name="Mori K."/>
        </authorList>
    </citation>
    <scope>NUCLEOTIDE SEQUENCE [LARGE SCALE GENOMIC DNA]</scope>
    <source>
        <strain evidence="2 3">CCM 7468</strain>
    </source>
</reference>
<name>A0ABV6IXW6_9PROT</name>
<dbReference type="Proteomes" id="UP001589789">
    <property type="component" value="Unassembled WGS sequence"/>
</dbReference>
<dbReference type="Pfam" id="PF13410">
    <property type="entry name" value="GST_C_2"/>
    <property type="match status" value="1"/>
</dbReference>
<feature type="domain" description="GST N-terminal" evidence="1">
    <location>
        <begin position="1"/>
        <end position="82"/>
    </location>
</feature>
<dbReference type="SUPFAM" id="SSF47616">
    <property type="entry name" value="GST C-terminal domain-like"/>
    <property type="match status" value="1"/>
</dbReference>
<dbReference type="PROSITE" id="PS50404">
    <property type="entry name" value="GST_NTER"/>
    <property type="match status" value="1"/>
</dbReference>
<sequence>MKLHWSPRSPFVRKVMIAAHELGLAGRIETVRTVVRMGMPHAGLLRDNPLSKIPTLVLEDGRVLFDSLTIIEYLDAQAGGGRLFPAGPARWDALTRHALGNGLLDLLVLWRNERDKPPAAQTTEWMSSFTVRTEASLDHLEREAPHLGGSSFGIGHIAIGCALSYLDFRFADLSWRTGRPALAAWHKGFAARPSARATEAADD</sequence>
<accession>A0ABV6IXW6</accession>
<keyword evidence="3" id="KW-1185">Reference proteome</keyword>
<dbReference type="Gene3D" id="1.20.1050.10">
    <property type="match status" value="1"/>
</dbReference>
<evidence type="ECO:0000313" key="2">
    <source>
        <dbReference type="EMBL" id="MFC0388449.1"/>
    </source>
</evidence>
<dbReference type="PANTHER" id="PTHR43968">
    <property type="match status" value="1"/>
</dbReference>
<dbReference type="InterPro" id="IPR036282">
    <property type="entry name" value="Glutathione-S-Trfase_C_sf"/>
</dbReference>
<evidence type="ECO:0000313" key="3">
    <source>
        <dbReference type="Proteomes" id="UP001589789"/>
    </source>
</evidence>
<dbReference type="SUPFAM" id="SSF52833">
    <property type="entry name" value="Thioredoxin-like"/>
    <property type="match status" value="1"/>
</dbReference>
<dbReference type="PANTHER" id="PTHR43968:SF6">
    <property type="entry name" value="GLUTATHIONE S-TRANSFERASE OMEGA"/>
    <property type="match status" value="1"/>
</dbReference>